<gene>
    <name evidence="1" type="ORF">MMAD_48390</name>
</gene>
<dbReference type="KEGG" id="mmag:MMAD_48390"/>
<name>A0A7I7XMW3_9MYCO</name>
<dbReference type="AlphaFoldDB" id="A0A7I7XMW3"/>
<organism evidence="1 2">
    <name type="scientific">Mycolicibacterium madagascariense</name>
    <dbReference type="NCBI Taxonomy" id="212765"/>
    <lineage>
        <taxon>Bacteria</taxon>
        <taxon>Bacillati</taxon>
        <taxon>Actinomycetota</taxon>
        <taxon>Actinomycetes</taxon>
        <taxon>Mycobacteriales</taxon>
        <taxon>Mycobacteriaceae</taxon>
        <taxon>Mycolicibacterium</taxon>
    </lineage>
</organism>
<proteinExistence type="predicted"/>
<keyword evidence="2" id="KW-1185">Reference proteome</keyword>
<reference evidence="1 2" key="1">
    <citation type="journal article" date="2019" name="Emerg. Microbes Infect.">
        <title>Comprehensive subspecies identification of 175 nontuberculous mycobacteria species based on 7547 genomic profiles.</title>
        <authorList>
            <person name="Matsumoto Y."/>
            <person name="Kinjo T."/>
            <person name="Motooka D."/>
            <person name="Nabeya D."/>
            <person name="Jung N."/>
            <person name="Uechi K."/>
            <person name="Horii T."/>
            <person name="Iida T."/>
            <person name="Fujita J."/>
            <person name="Nakamura S."/>
        </authorList>
    </citation>
    <scope>NUCLEOTIDE SEQUENCE [LARGE SCALE GENOMIC DNA]</scope>
    <source>
        <strain evidence="1 2">JCM 13574</strain>
    </source>
</reference>
<evidence type="ECO:0000313" key="1">
    <source>
        <dbReference type="EMBL" id="BBZ30544.1"/>
    </source>
</evidence>
<dbReference type="EMBL" id="AP022610">
    <property type="protein sequence ID" value="BBZ30544.1"/>
    <property type="molecule type" value="Genomic_DNA"/>
</dbReference>
<accession>A0A7I7XMW3</accession>
<sequence length="147" mass="15978">MHDLPWPFLGAEALANRLIPERAMRASYQPVYPDVFVPRGVELTARQRAEAAWLWSGRRGVVAGSSAAAMLGAQWVDGGQPAELIHDNPRPPRRLVTRNETLGVDESFDVGPMCVTTSARTGSTSGGTPCYACRRCNGSMPWRMPPG</sequence>
<protein>
    <submittedName>
        <fullName evidence="1">Uncharacterized protein</fullName>
    </submittedName>
</protein>
<dbReference type="Proteomes" id="UP000466517">
    <property type="component" value="Chromosome"/>
</dbReference>
<evidence type="ECO:0000313" key="2">
    <source>
        <dbReference type="Proteomes" id="UP000466517"/>
    </source>
</evidence>